<keyword evidence="3" id="KW-0489">Methyltransferase</keyword>
<dbReference type="Proteomes" id="UP000030153">
    <property type="component" value="Unassembled WGS sequence"/>
</dbReference>
<dbReference type="STRING" id="1385513.N780_01200"/>
<protein>
    <submittedName>
        <fullName evidence="3">DNA methyltransferase</fullName>
    </submittedName>
</protein>
<dbReference type="RefSeq" id="WP_036781290.1">
    <property type="nucleotide sequence ID" value="NZ_AVBG01000003.1"/>
</dbReference>
<dbReference type="eggNOG" id="COG3695">
    <property type="taxonomic scope" value="Bacteria"/>
</dbReference>
<evidence type="ECO:0000313" key="4">
    <source>
        <dbReference type="Proteomes" id="UP000030153"/>
    </source>
</evidence>
<dbReference type="GO" id="GO:0008168">
    <property type="term" value="F:methyltransferase activity"/>
    <property type="evidence" value="ECO:0007669"/>
    <property type="project" value="UniProtKB-KW"/>
</dbReference>
<evidence type="ECO:0000259" key="2">
    <source>
        <dbReference type="Pfam" id="PF01035"/>
    </source>
</evidence>
<keyword evidence="4" id="KW-1185">Reference proteome</keyword>
<dbReference type="AlphaFoldDB" id="A0A0A2UV63"/>
<dbReference type="SUPFAM" id="SSF46767">
    <property type="entry name" value="Methylated DNA-protein cysteine methyltransferase, C-terminal domain"/>
    <property type="match status" value="1"/>
</dbReference>
<dbReference type="NCBIfam" id="TIGR00589">
    <property type="entry name" value="ogt"/>
    <property type="match status" value="1"/>
</dbReference>
<dbReference type="InterPro" id="IPR014048">
    <property type="entry name" value="MethylDNA_cys_MeTrfase_DNA-bd"/>
</dbReference>
<dbReference type="GO" id="GO:0032259">
    <property type="term" value="P:methylation"/>
    <property type="evidence" value="ECO:0007669"/>
    <property type="project" value="UniProtKB-KW"/>
</dbReference>
<dbReference type="OrthoDB" id="9789813at2"/>
<keyword evidence="3" id="KW-0808">Transferase</keyword>
<evidence type="ECO:0000256" key="1">
    <source>
        <dbReference type="ARBA" id="ARBA00022763"/>
    </source>
</evidence>
<feature type="domain" description="Methylated-DNA-[protein]-cysteine S-methyltransferase DNA binding" evidence="2">
    <location>
        <begin position="3"/>
        <end position="84"/>
    </location>
</feature>
<dbReference type="Pfam" id="PF01035">
    <property type="entry name" value="DNA_binding_1"/>
    <property type="match status" value="1"/>
</dbReference>
<accession>A0A0A2UV63</accession>
<dbReference type="PANTHER" id="PTHR42942">
    <property type="entry name" value="6-O-METHYLGUANINE DNA METHYLTRANSFERASE"/>
    <property type="match status" value="1"/>
</dbReference>
<dbReference type="InterPro" id="IPR052520">
    <property type="entry name" value="ATL_DNA_repair"/>
</dbReference>
<dbReference type="InterPro" id="IPR036217">
    <property type="entry name" value="MethylDNA_cys_MeTrfase_DNAb"/>
</dbReference>
<gene>
    <name evidence="3" type="ORF">N780_01200</name>
</gene>
<proteinExistence type="predicted"/>
<evidence type="ECO:0000313" key="3">
    <source>
        <dbReference type="EMBL" id="KGP92207.1"/>
    </source>
</evidence>
<keyword evidence="1" id="KW-0227">DNA damage</keyword>
<sequence>MQPFTKEVITIIKGIPEGQVMSYGQIAKAAGNPRAARQVARILHSMSRKENLPWHRVVNAKGEIVVGGEEAIFTQRSTLEEEGVQVQDGKVSLSRYRYNFDESE</sequence>
<dbReference type="Gene3D" id="1.10.10.10">
    <property type="entry name" value="Winged helix-like DNA-binding domain superfamily/Winged helix DNA-binding domain"/>
    <property type="match status" value="1"/>
</dbReference>
<dbReference type="InterPro" id="IPR036388">
    <property type="entry name" value="WH-like_DNA-bd_sf"/>
</dbReference>
<dbReference type="PANTHER" id="PTHR42942:SF1">
    <property type="entry name" value="ALKYLTRANSFERASE-LIKE PROTEIN 1"/>
    <property type="match status" value="1"/>
</dbReference>
<dbReference type="EMBL" id="AVBG01000003">
    <property type="protein sequence ID" value="KGP92207.1"/>
    <property type="molecule type" value="Genomic_DNA"/>
</dbReference>
<reference evidence="3 4" key="1">
    <citation type="submission" date="2013-08" db="EMBL/GenBank/DDBJ databases">
        <title>Genome of Pontibacillus chungwhensis.</title>
        <authorList>
            <person name="Wang Q."/>
            <person name="Wang G."/>
        </authorList>
    </citation>
    <scope>NUCLEOTIDE SEQUENCE [LARGE SCALE GENOMIC DNA]</scope>
    <source>
        <strain evidence="3 4">BH030062</strain>
    </source>
</reference>
<organism evidence="3 4">
    <name type="scientific">Pontibacillus chungwhensis BH030062</name>
    <dbReference type="NCBI Taxonomy" id="1385513"/>
    <lineage>
        <taxon>Bacteria</taxon>
        <taxon>Bacillati</taxon>
        <taxon>Bacillota</taxon>
        <taxon>Bacilli</taxon>
        <taxon>Bacillales</taxon>
        <taxon>Bacillaceae</taxon>
        <taxon>Pontibacillus</taxon>
    </lineage>
</organism>
<comment type="caution">
    <text evidence="3">The sequence shown here is derived from an EMBL/GenBank/DDBJ whole genome shotgun (WGS) entry which is preliminary data.</text>
</comment>
<name>A0A0A2UV63_9BACI</name>
<dbReference type="CDD" id="cd06445">
    <property type="entry name" value="ATase"/>
    <property type="match status" value="1"/>
</dbReference>
<dbReference type="GO" id="GO:0006281">
    <property type="term" value="P:DNA repair"/>
    <property type="evidence" value="ECO:0007669"/>
    <property type="project" value="InterPro"/>
</dbReference>